<dbReference type="Proteomes" id="UP001196565">
    <property type="component" value="Unassembled WGS sequence"/>
</dbReference>
<dbReference type="EMBL" id="JAHYBZ010000003">
    <property type="protein sequence ID" value="MBW6398070.1"/>
    <property type="molecule type" value="Genomic_DNA"/>
</dbReference>
<accession>A0ABS7A7G5</accession>
<sequence>MTEVQRGLLKTRLGTIHYRSAGRGEAVLLFHINQQSSALMLELIEELAPGFHVLAMDYPSHGMSDHVAEQPGIGDYADIALALMDAHGIARAHLIGEAVGSLVATDLAGRHPDRVSRVLLVNCPYLPGVPLNQTKGDVTAEHRPTDASGFPLTRTIDFVLDRDPAHSPMHPTQSWMDRINRAQIEAGRDRWQALDALRAYDLAAGLGRLRCPVRVLMGEHFYFLQYQDEMMVHLHGATLRVVPNGRFCVTWEHAAIVAQEARDFLRDTAH</sequence>
<keyword evidence="2" id="KW-0378">Hydrolase</keyword>
<reference evidence="2 3" key="1">
    <citation type="submission" date="2021-07" db="EMBL/GenBank/DDBJ databases">
        <authorList>
            <person name="So Y."/>
        </authorList>
    </citation>
    <scope>NUCLEOTIDE SEQUENCE [LARGE SCALE GENOMIC DNA]</scope>
    <source>
        <strain evidence="2 3">HJA6</strain>
    </source>
</reference>
<gene>
    <name evidence="2" type="ORF">KPL78_09450</name>
</gene>
<keyword evidence="3" id="KW-1185">Reference proteome</keyword>
<protein>
    <submittedName>
        <fullName evidence="2">Alpha/beta fold hydrolase</fullName>
    </submittedName>
</protein>
<dbReference type="Pfam" id="PF00561">
    <property type="entry name" value="Abhydrolase_1"/>
    <property type="match status" value="1"/>
</dbReference>
<dbReference type="InterPro" id="IPR000073">
    <property type="entry name" value="AB_hydrolase_1"/>
</dbReference>
<name>A0ABS7A7G5_9PROT</name>
<comment type="caution">
    <text evidence="2">The sequence shown here is derived from an EMBL/GenBank/DDBJ whole genome shotgun (WGS) entry which is preliminary data.</text>
</comment>
<dbReference type="PANTHER" id="PTHR43798">
    <property type="entry name" value="MONOACYLGLYCEROL LIPASE"/>
    <property type="match status" value="1"/>
</dbReference>
<dbReference type="InterPro" id="IPR029058">
    <property type="entry name" value="AB_hydrolase_fold"/>
</dbReference>
<dbReference type="InterPro" id="IPR050266">
    <property type="entry name" value="AB_hydrolase_sf"/>
</dbReference>
<evidence type="ECO:0000313" key="3">
    <source>
        <dbReference type="Proteomes" id="UP001196565"/>
    </source>
</evidence>
<dbReference type="GO" id="GO:0016787">
    <property type="term" value="F:hydrolase activity"/>
    <property type="evidence" value="ECO:0007669"/>
    <property type="project" value="UniProtKB-KW"/>
</dbReference>
<evidence type="ECO:0000313" key="2">
    <source>
        <dbReference type="EMBL" id="MBW6398070.1"/>
    </source>
</evidence>
<proteinExistence type="predicted"/>
<dbReference type="PRINTS" id="PR00111">
    <property type="entry name" value="ABHYDROLASE"/>
</dbReference>
<dbReference type="Gene3D" id="3.40.50.1820">
    <property type="entry name" value="alpha/beta hydrolase"/>
    <property type="match status" value="1"/>
</dbReference>
<feature type="domain" description="AB hydrolase-1" evidence="1">
    <location>
        <begin position="26"/>
        <end position="125"/>
    </location>
</feature>
<dbReference type="PANTHER" id="PTHR43798:SF33">
    <property type="entry name" value="HYDROLASE, PUTATIVE (AFU_ORTHOLOGUE AFUA_2G14860)-RELATED"/>
    <property type="match status" value="1"/>
</dbReference>
<dbReference type="SUPFAM" id="SSF53474">
    <property type="entry name" value="alpha/beta-Hydrolases"/>
    <property type="match status" value="1"/>
</dbReference>
<evidence type="ECO:0000259" key="1">
    <source>
        <dbReference type="Pfam" id="PF00561"/>
    </source>
</evidence>
<organism evidence="2 3">
    <name type="scientific">Roseomonas alba</name>
    <dbReference type="NCBI Taxonomy" id="2846776"/>
    <lineage>
        <taxon>Bacteria</taxon>
        <taxon>Pseudomonadati</taxon>
        <taxon>Pseudomonadota</taxon>
        <taxon>Alphaproteobacteria</taxon>
        <taxon>Acetobacterales</taxon>
        <taxon>Roseomonadaceae</taxon>
        <taxon>Roseomonas</taxon>
    </lineage>
</organism>
<dbReference type="RefSeq" id="WP_219762690.1">
    <property type="nucleotide sequence ID" value="NZ_JAHYBZ010000003.1"/>
</dbReference>